<evidence type="ECO:0000259" key="1">
    <source>
        <dbReference type="Pfam" id="PF13466"/>
    </source>
</evidence>
<proteinExistence type="predicted"/>
<dbReference type="Pfam" id="PF13466">
    <property type="entry name" value="STAS_2"/>
    <property type="match status" value="1"/>
</dbReference>
<dbReference type="EMBL" id="BMWW01000004">
    <property type="protein sequence ID" value="GGY93603.1"/>
    <property type="molecule type" value="Genomic_DNA"/>
</dbReference>
<evidence type="ECO:0000313" key="2">
    <source>
        <dbReference type="EMBL" id="GGY93603.1"/>
    </source>
</evidence>
<comment type="caution">
    <text evidence="2">The sequence shown here is derived from an EMBL/GenBank/DDBJ whole genome shotgun (WGS) entry which is preliminary data.</text>
</comment>
<dbReference type="AlphaFoldDB" id="A0AA87Y939"/>
<sequence>MLRHAFFTPEQSLPLIRYTGAMGLFSRFSKKRDAIVDEDEVLARLSANSELQRQRSHDERQRDIARATALKIDAIEAAMAADIFNDPEPPFRRPPRVDPPATAPVTGPVTEILVDDETENTAVVDEAALLYAGGHHDAAERLLAGAVRDDNQPPGLRDRTAWWMLFDLYQVLGKPDAFEDLAIDYASTFETSPPSWQPPARSDPYSGVAPTVQFAGVLDAGVETQAIRLRELAGAAALRLDFGHVHAVTAPGCALLLDALRAVSAQQELFLAGADDLIATVQATVEVGRRDDGAAPWLLLLELLRLLNREKAFEETAMDYCVTFEVSPPSFVAPPHAASAPRQAGAPATDRFMLPQVIEGHIAPLLAAIRDYAEHSAAVVFDCSHLMRIDTDAAHQLLACLRALADSRPVAFRDLNHLVAALLRRMGFGGTARLVPHRY</sequence>
<reference evidence="2" key="2">
    <citation type="submission" date="2022-12" db="EMBL/GenBank/DDBJ databases">
        <authorList>
            <person name="Sun Q."/>
            <person name="Kim S."/>
        </authorList>
    </citation>
    <scope>NUCLEOTIDE SEQUENCE</scope>
    <source>
        <strain evidence="2">KCTC 12344</strain>
    </source>
</reference>
<gene>
    <name evidence="2" type="ORF">GCM10007388_28890</name>
</gene>
<dbReference type="InterPro" id="IPR036513">
    <property type="entry name" value="STAS_dom_sf"/>
</dbReference>
<feature type="domain" description="MlaB-like STAS" evidence="1">
    <location>
        <begin position="362"/>
        <end position="428"/>
    </location>
</feature>
<evidence type="ECO:0000313" key="3">
    <source>
        <dbReference type="Proteomes" id="UP000619512"/>
    </source>
</evidence>
<protein>
    <recommendedName>
        <fullName evidence="1">MlaB-like STAS domain-containing protein</fullName>
    </recommendedName>
</protein>
<name>A0AA87Y939_9BURK</name>
<dbReference type="SUPFAM" id="SSF52091">
    <property type="entry name" value="SpoIIaa-like"/>
    <property type="match status" value="1"/>
</dbReference>
<accession>A0AA87Y939</accession>
<reference evidence="2" key="1">
    <citation type="journal article" date="2014" name="Int. J. Syst. Evol. Microbiol.">
        <title>Complete genome sequence of Corynebacterium casei LMG S-19264T (=DSM 44701T), isolated from a smear-ripened cheese.</title>
        <authorList>
            <consortium name="US DOE Joint Genome Institute (JGI-PGF)"/>
            <person name="Walter F."/>
            <person name="Albersmeier A."/>
            <person name="Kalinowski J."/>
            <person name="Ruckert C."/>
        </authorList>
    </citation>
    <scope>NUCLEOTIDE SEQUENCE</scope>
    <source>
        <strain evidence="2">KCTC 12344</strain>
    </source>
</reference>
<organism evidence="2 3">
    <name type="scientific">Pseudoduganella plicata</name>
    <dbReference type="NCBI Taxonomy" id="321984"/>
    <lineage>
        <taxon>Bacteria</taxon>
        <taxon>Pseudomonadati</taxon>
        <taxon>Pseudomonadota</taxon>
        <taxon>Betaproteobacteria</taxon>
        <taxon>Burkholderiales</taxon>
        <taxon>Oxalobacteraceae</taxon>
        <taxon>Telluria group</taxon>
        <taxon>Pseudoduganella</taxon>
    </lineage>
</organism>
<dbReference type="Proteomes" id="UP000619512">
    <property type="component" value="Unassembled WGS sequence"/>
</dbReference>
<dbReference type="InterPro" id="IPR058548">
    <property type="entry name" value="MlaB-like_STAS"/>
</dbReference>